<keyword evidence="1" id="KW-0732">Signal</keyword>
<dbReference type="InterPro" id="IPR043744">
    <property type="entry name" value="DUF5689"/>
</dbReference>
<dbReference type="EMBL" id="MCAQ01000025">
    <property type="protein sequence ID" value="RKF34206.1"/>
    <property type="molecule type" value="Genomic_DNA"/>
</dbReference>
<name>A0A420FMU8_9SPHI</name>
<keyword evidence="4" id="KW-1185">Reference proteome</keyword>
<dbReference type="PROSITE" id="PS51257">
    <property type="entry name" value="PROKAR_LIPOPROTEIN"/>
    <property type="match status" value="1"/>
</dbReference>
<evidence type="ECO:0000256" key="1">
    <source>
        <dbReference type="SAM" id="SignalP"/>
    </source>
</evidence>
<dbReference type="Gene3D" id="2.60.120.260">
    <property type="entry name" value="Galactose-binding domain-like"/>
    <property type="match status" value="1"/>
</dbReference>
<comment type="caution">
    <text evidence="3">The sequence shown here is derived from an EMBL/GenBank/DDBJ whole genome shotgun (WGS) entry which is preliminary data.</text>
</comment>
<dbReference type="RefSeq" id="WP_147420937.1">
    <property type="nucleotide sequence ID" value="NZ_MCAQ01000025.1"/>
</dbReference>
<sequence length="420" mass="46219">MKKLKSILSSMLAMSVLLSGCIKDNVNESIGTLNPEISLYTLRSLYKNADLQLNESSLQGAQYIKAVVVSRVENKNLPENTLAVQNIWRNQRRGILVEVPNASEFKFGDSVQINISGSKLIKKDGLLVLSVDNNQLLKVYSSGNNIAPLPVAVSSLKSKFDEFESTYIDITADVEPEPAAGTALKGDKILMDGDKNEITLHTQDNATFAGQSIAPSASFRGIAFKEGEKLQVRMQSYADMAYASGKLYTGWPETFDAVDASVKGSYDMKDKNVVSFPTGQWYLYQAILGNTAGRDRIVSGKNAIRMQQNLNVDGYVQMNFDVPNGASKVTIWYGSYWTDRSSTFKLEYSTDNGKTWTQTGESISDAHTTTESMNSKQAVFLMNIQGAVRFRVTKLGLGTSNNVINNGRLGLDDIAIYKSY</sequence>
<feature type="signal peptide" evidence="1">
    <location>
        <begin position="1"/>
        <end position="19"/>
    </location>
</feature>
<feature type="domain" description="DUF5689" evidence="2">
    <location>
        <begin position="36"/>
        <end position="239"/>
    </location>
</feature>
<gene>
    <name evidence="3" type="ORF">BCY89_11265</name>
</gene>
<evidence type="ECO:0000313" key="3">
    <source>
        <dbReference type="EMBL" id="RKF34206.1"/>
    </source>
</evidence>
<feature type="chain" id="PRO_5019208632" description="DUF5689 domain-containing protein" evidence="1">
    <location>
        <begin position="20"/>
        <end position="420"/>
    </location>
</feature>
<reference evidence="3 4" key="1">
    <citation type="submission" date="2016-07" db="EMBL/GenBank/DDBJ databases">
        <title>Genome analysis of Sphingobacterium siyangense T12B17.</title>
        <authorList>
            <person name="Xu D."/>
            <person name="Su Y."/>
            <person name="Zheng S."/>
        </authorList>
    </citation>
    <scope>NUCLEOTIDE SEQUENCE [LARGE SCALE GENOMIC DNA]</scope>
    <source>
        <strain evidence="3 4">T12B17</strain>
    </source>
</reference>
<proteinExistence type="predicted"/>
<accession>A0A420FMU8</accession>
<evidence type="ECO:0000259" key="2">
    <source>
        <dbReference type="Pfam" id="PF18942"/>
    </source>
</evidence>
<dbReference type="Proteomes" id="UP000286402">
    <property type="component" value="Unassembled WGS sequence"/>
</dbReference>
<dbReference type="Pfam" id="PF18942">
    <property type="entry name" value="DUF5689"/>
    <property type="match status" value="1"/>
</dbReference>
<organism evidence="3 4">
    <name type="scientific">Sphingobacterium siyangense</name>
    <dbReference type="NCBI Taxonomy" id="459529"/>
    <lineage>
        <taxon>Bacteria</taxon>
        <taxon>Pseudomonadati</taxon>
        <taxon>Bacteroidota</taxon>
        <taxon>Sphingobacteriia</taxon>
        <taxon>Sphingobacteriales</taxon>
        <taxon>Sphingobacteriaceae</taxon>
        <taxon>Sphingobacterium</taxon>
    </lineage>
</organism>
<evidence type="ECO:0000313" key="4">
    <source>
        <dbReference type="Proteomes" id="UP000286402"/>
    </source>
</evidence>
<dbReference type="AlphaFoldDB" id="A0A420FMU8"/>
<protein>
    <recommendedName>
        <fullName evidence="2">DUF5689 domain-containing protein</fullName>
    </recommendedName>
</protein>